<dbReference type="EMBL" id="CP002452">
    <property type="protein sequence ID" value="ADV46942.1"/>
    <property type="molecule type" value="Genomic_DNA"/>
</dbReference>
<evidence type="ECO:0000313" key="1">
    <source>
        <dbReference type="EMBL" id="ADV46942.1"/>
    </source>
</evidence>
<dbReference type="STRING" id="749222.Nitsa_1696"/>
<dbReference type="OrthoDB" id="9780310at2"/>
<reference evidence="1 2" key="1">
    <citation type="journal article" date="2011" name="Stand. Genomic Sci.">
        <title>Complete genome sequence of Nitratifractor salsuginis type strain (E9I37-1).</title>
        <authorList>
            <person name="Anderson I."/>
            <person name="Sikorski J."/>
            <person name="Zeytun A."/>
            <person name="Nolan M."/>
            <person name="Lapidus A."/>
            <person name="Lucas S."/>
            <person name="Hammon N."/>
            <person name="Deshpande S."/>
            <person name="Cheng J.F."/>
            <person name="Tapia R."/>
            <person name="Han C."/>
            <person name="Goodwin L."/>
            <person name="Pitluck S."/>
            <person name="Liolios K."/>
            <person name="Pagani I."/>
            <person name="Ivanova N."/>
            <person name="Huntemann M."/>
            <person name="Mavromatis K."/>
            <person name="Ovchinikova G."/>
            <person name="Pati A."/>
            <person name="Chen A."/>
            <person name="Palaniappan K."/>
            <person name="Land M."/>
            <person name="Hauser L."/>
            <person name="Brambilla E.M."/>
            <person name="Ngatchou-Djao O.D."/>
            <person name="Rohde M."/>
            <person name="Tindall B.J."/>
            <person name="Goker M."/>
            <person name="Detter J.C."/>
            <person name="Woyke T."/>
            <person name="Bristow J."/>
            <person name="Eisen J.A."/>
            <person name="Markowitz V."/>
            <person name="Hugenholtz P."/>
            <person name="Klenk H.P."/>
            <person name="Kyrpides N.C."/>
        </authorList>
    </citation>
    <scope>NUCLEOTIDE SEQUENCE [LARGE SCALE GENOMIC DNA]</scope>
    <source>
        <strain evidence="2">DSM 16511 / JCM 12458 / E9I37-1</strain>
    </source>
</reference>
<dbReference type="Proteomes" id="UP000008633">
    <property type="component" value="Chromosome"/>
</dbReference>
<dbReference type="Gene3D" id="3.20.20.410">
    <property type="entry name" value="Protein of unknown function UPF0759"/>
    <property type="match status" value="1"/>
</dbReference>
<accession>E6X180</accession>
<dbReference type="Pfam" id="PF01904">
    <property type="entry name" value="DUF72"/>
    <property type="match status" value="1"/>
</dbReference>
<proteinExistence type="predicted"/>
<dbReference type="PANTHER" id="PTHR30348">
    <property type="entry name" value="UNCHARACTERIZED PROTEIN YECE"/>
    <property type="match status" value="1"/>
</dbReference>
<dbReference type="HOGENOM" id="CLU_046519_0_1_7"/>
<organism evidence="1 2">
    <name type="scientific">Nitratifractor salsuginis (strain DSM 16511 / JCM 12458 / E9I37-1)</name>
    <dbReference type="NCBI Taxonomy" id="749222"/>
    <lineage>
        <taxon>Bacteria</taxon>
        <taxon>Pseudomonadati</taxon>
        <taxon>Campylobacterota</taxon>
        <taxon>Epsilonproteobacteria</taxon>
        <taxon>Campylobacterales</taxon>
        <taxon>Sulfurovaceae</taxon>
        <taxon>Nitratifractor</taxon>
    </lineage>
</organism>
<evidence type="ECO:0000313" key="2">
    <source>
        <dbReference type="Proteomes" id="UP000008633"/>
    </source>
</evidence>
<dbReference type="SUPFAM" id="SSF117396">
    <property type="entry name" value="TM1631-like"/>
    <property type="match status" value="1"/>
</dbReference>
<keyword evidence="2" id="KW-1185">Reference proteome</keyword>
<dbReference type="PANTHER" id="PTHR30348:SF4">
    <property type="entry name" value="DUF72 DOMAIN-CONTAINING PROTEIN"/>
    <property type="match status" value="1"/>
</dbReference>
<protein>
    <recommendedName>
        <fullName evidence="3">DUF72 domain-containing protein</fullName>
    </recommendedName>
</protein>
<evidence type="ECO:0008006" key="3">
    <source>
        <dbReference type="Google" id="ProtNLM"/>
    </source>
</evidence>
<dbReference type="InterPro" id="IPR002763">
    <property type="entry name" value="DUF72"/>
</dbReference>
<dbReference type="KEGG" id="nsa:Nitsa_1696"/>
<dbReference type="RefSeq" id="WP_013554628.1">
    <property type="nucleotide sequence ID" value="NC_014935.1"/>
</dbReference>
<dbReference type="eggNOG" id="COG1801">
    <property type="taxonomic scope" value="Bacteria"/>
</dbReference>
<gene>
    <name evidence="1" type="ordered locus">Nitsa_1696</name>
</gene>
<dbReference type="AlphaFoldDB" id="E6X180"/>
<sequence length="246" mass="29190">MQTRAYIGTSGFYYEHWRGVLYPEDLPKNRWFEYFATRFDTVEMNSTFYHLPKAKTITHWDEKSPEGFLFAFKAHRGITHYKKLADTREELLRFLHLLKPIKHKLAAVLFQLPPSLHRNDELLGDFLAQLPHGGGWRFVVEFRHESWYDEAVYVILRHHGVALCWHDYGRKSVPDVSTAEFAYLRLHGPSGHYRGSYDDATLQHWAERLQKELNHNRPVFVYFNNDMEGNAVRDARRLRELLANEE</sequence>
<reference evidence="2" key="2">
    <citation type="submission" date="2011-01" db="EMBL/GenBank/DDBJ databases">
        <title>The complete genome of Nitratifractor salsuginis DSM 16511.</title>
        <authorList>
            <consortium name="US DOE Joint Genome Institute (JGI-PGF)"/>
            <person name="Lucas S."/>
            <person name="Copeland A."/>
            <person name="Lapidus A."/>
            <person name="Bruce D."/>
            <person name="Goodwin L."/>
            <person name="Pitluck S."/>
            <person name="Kyrpides N."/>
            <person name="Mavromatis K."/>
            <person name="Ivanova N."/>
            <person name="Mikhailova N."/>
            <person name="Zeytun A."/>
            <person name="Detter J.C."/>
            <person name="Tapia R."/>
            <person name="Han C."/>
            <person name="Land M."/>
            <person name="Hauser L."/>
            <person name="Markowitz V."/>
            <person name="Cheng J.-F."/>
            <person name="Hugenholtz P."/>
            <person name="Woyke T."/>
            <person name="Wu D."/>
            <person name="Tindall B."/>
            <person name="Schuetze A."/>
            <person name="Brambilla E."/>
            <person name="Klenk H.-P."/>
            <person name="Eisen J.A."/>
        </authorList>
    </citation>
    <scope>NUCLEOTIDE SEQUENCE [LARGE SCALE GENOMIC DNA]</scope>
    <source>
        <strain evidence="2">DSM 16511 / JCM 12458 / E9I37-1</strain>
    </source>
</reference>
<dbReference type="InterPro" id="IPR036520">
    <property type="entry name" value="UPF0759_sf"/>
</dbReference>
<name>E6X180_NITSE</name>